<evidence type="ECO:0000313" key="2">
    <source>
        <dbReference type="WBParaSite" id="HCON_00178990-00001"/>
    </source>
</evidence>
<proteinExistence type="predicted"/>
<dbReference type="WBParaSite" id="HCON_00178990-00001">
    <property type="protein sequence ID" value="HCON_00178990-00001"/>
    <property type="gene ID" value="HCON_00178990"/>
</dbReference>
<reference evidence="2" key="1">
    <citation type="submission" date="2020-12" db="UniProtKB">
        <authorList>
            <consortium name="WormBaseParasite"/>
        </authorList>
    </citation>
    <scope>IDENTIFICATION</scope>
    <source>
        <strain evidence="2">MHco3</strain>
    </source>
</reference>
<dbReference type="OrthoDB" id="5827377at2759"/>
<evidence type="ECO:0000313" key="1">
    <source>
        <dbReference type="Proteomes" id="UP000025227"/>
    </source>
</evidence>
<protein>
    <submittedName>
        <fullName evidence="2">Ribosomal protein L22</fullName>
    </submittedName>
</protein>
<dbReference type="Proteomes" id="UP000025227">
    <property type="component" value="Unplaced"/>
</dbReference>
<accession>A0A7I5EE64</accession>
<organism evidence="1 2">
    <name type="scientific">Haemonchus contortus</name>
    <name type="common">Barber pole worm</name>
    <dbReference type="NCBI Taxonomy" id="6289"/>
    <lineage>
        <taxon>Eukaryota</taxon>
        <taxon>Metazoa</taxon>
        <taxon>Ecdysozoa</taxon>
        <taxon>Nematoda</taxon>
        <taxon>Chromadorea</taxon>
        <taxon>Rhabditida</taxon>
        <taxon>Rhabditina</taxon>
        <taxon>Rhabditomorpha</taxon>
        <taxon>Strongyloidea</taxon>
        <taxon>Trichostrongylidae</taxon>
        <taxon>Haemonchus</taxon>
    </lineage>
</organism>
<dbReference type="AlphaFoldDB" id="A0A7I5EE64"/>
<keyword evidence="1" id="KW-1185">Reference proteome</keyword>
<sequence>MSQKETYEELRRQRSYHERKLIDELKRKRFCIRLASTLPSETDVQRKIRKFIREILRFTKKNHLQEAFMKVQGARTNHYARAEATLYRSKMEGVWLNANQVKRSIQDAMEGLAMAHEAYKFLVLAETATNKLGQNFYDTDVEGVSIEPAFILKYTWKEMDFFDELQRNTEAEMKNAEIQLSLEQQSNPIVELIEIVSGLHKDMTKSFNHLHSKKRKTIKGEPKKRQGW</sequence>
<name>A0A7I5EE64_HAECO</name>